<keyword evidence="3" id="KW-1185">Reference proteome</keyword>
<organism evidence="2 3">
    <name type="scientific">Hermetia illucens</name>
    <name type="common">Black soldier fly</name>
    <dbReference type="NCBI Taxonomy" id="343691"/>
    <lineage>
        <taxon>Eukaryota</taxon>
        <taxon>Metazoa</taxon>
        <taxon>Ecdysozoa</taxon>
        <taxon>Arthropoda</taxon>
        <taxon>Hexapoda</taxon>
        <taxon>Insecta</taxon>
        <taxon>Pterygota</taxon>
        <taxon>Neoptera</taxon>
        <taxon>Endopterygota</taxon>
        <taxon>Diptera</taxon>
        <taxon>Brachycera</taxon>
        <taxon>Stratiomyomorpha</taxon>
        <taxon>Stratiomyidae</taxon>
        <taxon>Hermetiinae</taxon>
        <taxon>Hermetia</taxon>
    </lineage>
</organism>
<sequence>MKVITLFLVILAIFHALAMQSEGSPGFFLKITKNIPRLGRSAPSSSLEKYILKAAKNIPRIGRRDYYVDPNLSEDTTKSWYDQIMMPSKKMSDNFNVNHLNNYHLIQPLDANTIYDVLTRDMLNSHRFRFVSWKDFDRALEQDDELYDKLLSIGLIEI</sequence>
<reference evidence="2 3" key="1">
    <citation type="submission" date="2020-11" db="EMBL/GenBank/DDBJ databases">
        <authorList>
            <person name="Wallbank WR R."/>
            <person name="Pardo Diaz C."/>
            <person name="Kozak K."/>
            <person name="Martin S."/>
            <person name="Jiggins C."/>
            <person name="Moest M."/>
            <person name="Warren A I."/>
            <person name="Generalovic N T."/>
            <person name="Byers J.R.P. K."/>
            <person name="Montejo-Kovacevich G."/>
            <person name="Yen C E."/>
        </authorList>
    </citation>
    <scope>NUCLEOTIDE SEQUENCE [LARGE SCALE GENOMIC DNA]</scope>
</reference>
<feature type="signal peptide" evidence="1">
    <location>
        <begin position="1"/>
        <end position="23"/>
    </location>
</feature>
<evidence type="ECO:0000313" key="3">
    <source>
        <dbReference type="Proteomes" id="UP000594454"/>
    </source>
</evidence>
<proteinExistence type="predicted"/>
<dbReference type="EMBL" id="LR899009">
    <property type="protein sequence ID" value="CAD7077964.1"/>
    <property type="molecule type" value="Genomic_DNA"/>
</dbReference>
<gene>
    <name evidence="2" type="ORF">HERILL_LOCUS1261</name>
</gene>
<evidence type="ECO:0000256" key="1">
    <source>
        <dbReference type="SAM" id="SignalP"/>
    </source>
</evidence>
<dbReference type="OrthoDB" id="6339926at2759"/>
<feature type="chain" id="PRO_5031494804" evidence="1">
    <location>
        <begin position="24"/>
        <end position="158"/>
    </location>
</feature>
<dbReference type="Proteomes" id="UP000594454">
    <property type="component" value="Chromosome 1"/>
</dbReference>
<protein>
    <submittedName>
        <fullName evidence="2">Uncharacterized protein</fullName>
    </submittedName>
</protein>
<keyword evidence="1" id="KW-0732">Signal</keyword>
<name>A0A7R8UC43_HERIL</name>
<dbReference type="AlphaFoldDB" id="A0A7R8UC43"/>
<accession>A0A7R8UC43</accession>
<evidence type="ECO:0000313" key="2">
    <source>
        <dbReference type="EMBL" id="CAD7077964.1"/>
    </source>
</evidence>